<evidence type="ECO:0000256" key="1">
    <source>
        <dbReference type="SAM" id="Phobius"/>
    </source>
</evidence>
<feature type="transmembrane region" description="Helical" evidence="1">
    <location>
        <begin position="33"/>
        <end position="52"/>
    </location>
</feature>
<accession>A0A3M7SHI8</accession>
<gene>
    <name evidence="2" type="ORF">BpHYR1_040926</name>
</gene>
<comment type="caution">
    <text evidence="2">The sequence shown here is derived from an EMBL/GenBank/DDBJ whole genome shotgun (WGS) entry which is preliminary data.</text>
</comment>
<dbReference type="EMBL" id="REGN01001369">
    <property type="protein sequence ID" value="RNA35155.1"/>
    <property type="molecule type" value="Genomic_DNA"/>
</dbReference>
<name>A0A3M7SHI8_BRAPC</name>
<organism evidence="2 3">
    <name type="scientific">Brachionus plicatilis</name>
    <name type="common">Marine rotifer</name>
    <name type="synonym">Brachionus muelleri</name>
    <dbReference type="NCBI Taxonomy" id="10195"/>
    <lineage>
        <taxon>Eukaryota</taxon>
        <taxon>Metazoa</taxon>
        <taxon>Spiralia</taxon>
        <taxon>Gnathifera</taxon>
        <taxon>Rotifera</taxon>
        <taxon>Eurotatoria</taxon>
        <taxon>Monogononta</taxon>
        <taxon>Pseudotrocha</taxon>
        <taxon>Ploima</taxon>
        <taxon>Brachionidae</taxon>
        <taxon>Brachionus</taxon>
    </lineage>
</organism>
<dbReference type="Proteomes" id="UP000276133">
    <property type="component" value="Unassembled WGS sequence"/>
</dbReference>
<reference evidence="2 3" key="1">
    <citation type="journal article" date="2018" name="Sci. Rep.">
        <title>Genomic signatures of local adaptation to the degree of environmental predictability in rotifers.</title>
        <authorList>
            <person name="Franch-Gras L."/>
            <person name="Hahn C."/>
            <person name="Garcia-Roger E.M."/>
            <person name="Carmona M.J."/>
            <person name="Serra M."/>
            <person name="Gomez A."/>
        </authorList>
    </citation>
    <scope>NUCLEOTIDE SEQUENCE [LARGE SCALE GENOMIC DNA]</scope>
    <source>
        <strain evidence="2">HYR1</strain>
    </source>
</reference>
<evidence type="ECO:0000313" key="2">
    <source>
        <dbReference type="EMBL" id="RNA35155.1"/>
    </source>
</evidence>
<protein>
    <submittedName>
        <fullName evidence="2">Uncharacterized protein</fullName>
    </submittedName>
</protein>
<proteinExistence type="predicted"/>
<keyword evidence="1" id="KW-0812">Transmembrane</keyword>
<sequence length="81" mass="9980">MTLFCCNFSINFFFSLLDIYYSDDFFKRYPFKIVPMQGLYLFNFFVFHPLFFEVTREWKTQNYDKEKGIKKGGKKKKKKLK</sequence>
<dbReference type="AlphaFoldDB" id="A0A3M7SHI8"/>
<evidence type="ECO:0000313" key="3">
    <source>
        <dbReference type="Proteomes" id="UP000276133"/>
    </source>
</evidence>
<keyword evidence="1" id="KW-1133">Transmembrane helix</keyword>
<keyword evidence="3" id="KW-1185">Reference proteome</keyword>
<keyword evidence="1" id="KW-0472">Membrane</keyword>